<dbReference type="Proteomes" id="UP000480178">
    <property type="component" value="Chromosome"/>
</dbReference>
<evidence type="ECO:0000313" key="2">
    <source>
        <dbReference type="Proteomes" id="UP000480178"/>
    </source>
</evidence>
<name>A0A6C0GIF4_9BACT</name>
<gene>
    <name evidence="1" type="ORF">GXP67_14460</name>
</gene>
<dbReference type="AlphaFoldDB" id="A0A6C0GIF4"/>
<dbReference type="RefSeq" id="WP_162443771.1">
    <property type="nucleotide sequence ID" value="NZ_CP048222.1"/>
</dbReference>
<dbReference type="KEGG" id="rhoz:GXP67_14460"/>
<sequence length="405" mass="47738">MILLFSYNGYSQTTKPTLIYQEEFTFSQKVYRIKVENVSDDYKYKITMNDSTFNLIELKPDVFKRRFIETIGKLEPSIKTKLISDTTLKIVVEDKADEYFLKIVTQVLTTIDKSPTSGYLLIEQPKVVTYDYFEYYGTIGWSKKKLLESIAKYSLEMYRLKDYLLEHDSYFGTNNKIDYINNYFKELKFTKVNRGLTELQKQRLLAAGFTNKELHIIFPDSLPNFNIDTLCISADTLYDFDSIIIKDSIMTKRDSAKAKPDTIKIKQRFSSRNLSYSQIPQKFEKPNKYLANVLENLQQVISKMTGRIQDNNEERILRRDSTDKKEKLELINRKISDIKTYVESFRADSVKYRKLLATDTLESRIKQQDLVKLKLQLATLQQKDTLDLWKAKDKKKKLTPEQRNY</sequence>
<dbReference type="EMBL" id="CP048222">
    <property type="protein sequence ID" value="QHT67749.1"/>
    <property type="molecule type" value="Genomic_DNA"/>
</dbReference>
<protein>
    <submittedName>
        <fullName evidence="1">Uncharacterized protein</fullName>
    </submittedName>
</protein>
<organism evidence="1 2">
    <name type="scientific">Rhodocytophaga rosea</name>
    <dbReference type="NCBI Taxonomy" id="2704465"/>
    <lineage>
        <taxon>Bacteria</taxon>
        <taxon>Pseudomonadati</taxon>
        <taxon>Bacteroidota</taxon>
        <taxon>Cytophagia</taxon>
        <taxon>Cytophagales</taxon>
        <taxon>Rhodocytophagaceae</taxon>
        <taxon>Rhodocytophaga</taxon>
    </lineage>
</organism>
<accession>A0A6C0GIF4</accession>
<proteinExistence type="predicted"/>
<evidence type="ECO:0000313" key="1">
    <source>
        <dbReference type="EMBL" id="QHT67749.1"/>
    </source>
</evidence>
<reference evidence="1 2" key="1">
    <citation type="submission" date="2020-01" db="EMBL/GenBank/DDBJ databases">
        <authorList>
            <person name="Kim M.K."/>
        </authorList>
    </citation>
    <scope>NUCLEOTIDE SEQUENCE [LARGE SCALE GENOMIC DNA]</scope>
    <source>
        <strain evidence="1 2">172606-1</strain>
    </source>
</reference>
<keyword evidence="2" id="KW-1185">Reference proteome</keyword>